<dbReference type="PANTHER" id="PTHR30353">
    <property type="entry name" value="INNER MEMBRANE PROTEIN DEDA-RELATED"/>
    <property type="match status" value="1"/>
</dbReference>
<feature type="transmembrane region" description="Helical" evidence="7">
    <location>
        <begin position="157"/>
        <end position="181"/>
    </location>
</feature>
<feature type="transmembrane region" description="Helical" evidence="7">
    <location>
        <begin position="69"/>
        <end position="92"/>
    </location>
</feature>
<dbReference type="InterPro" id="IPR032816">
    <property type="entry name" value="VTT_dom"/>
</dbReference>
<evidence type="ECO:0000256" key="4">
    <source>
        <dbReference type="ARBA" id="ARBA00022692"/>
    </source>
</evidence>
<keyword evidence="6 7" id="KW-0472">Membrane</keyword>
<dbReference type="PANTHER" id="PTHR30353:SF0">
    <property type="entry name" value="TRANSMEMBRANE PROTEIN"/>
    <property type="match status" value="1"/>
</dbReference>
<dbReference type="Proteomes" id="UP001139411">
    <property type="component" value="Unassembled WGS sequence"/>
</dbReference>
<evidence type="ECO:0000256" key="1">
    <source>
        <dbReference type="ARBA" id="ARBA00004651"/>
    </source>
</evidence>
<name>A0A9X1U168_9BACT</name>
<feature type="transmembrane region" description="Helical" evidence="7">
    <location>
        <begin position="27"/>
        <end position="49"/>
    </location>
</feature>
<gene>
    <name evidence="9" type="ORF">L0661_12060</name>
</gene>
<evidence type="ECO:0000259" key="8">
    <source>
        <dbReference type="Pfam" id="PF09335"/>
    </source>
</evidence>
<evidence type="ECO:0000256" key="6">
    <source>
        <dbReference type="ARBA" id="ARBA00023136"/>
    </source>
</evidence>
<dbReference type="InterPro" id="IPR032818">
    <property type="entry name" value="DedA-like"/>
</dbReference>
<evidence type="ECO:0000256" key="5">
    <source>
        <dbReference type="ARBA" id="ARBA00022989"/>
    </source>
</evidence>
<accession>A0A9X1U168</accession>
<evidence type="ECO:0000256" key="3">
    <source>
        <dbReference type="ARBA" id="ARBA00022475"/>
    </source>
</evidence>
<evidence type="ECO:0000313" key="10">
    <source>
        <dbReference type="Proteomes" id="UP001139411"/>
    </source>
</evidence>
<keyword evidence="4 7" id="KW-0812">Transmembrane</keyword>
<keyword evidence="3 7" id="KW-1003">Cell membrane</keyword>
<feature type="transmembrane region" description="Helical" evidence="7">
    <location>
        <begin position="132"/>
        <end position="151"/>
    </location>
</feature>
<dbReference type="GO" id="GO:0005886">
    <property type="term" value="C:plasma membrane"/>
    <property type="evidence" value="ECO:0007669"/>
    <property type="project" value="UniProtKB-SubCell"/>
</dbReference>
<reference evidence="9" key="1">
    <citation type="submission" date="2022-01" db="EMBL/GenBank/DDBJ databases">
        <title>Novel species in genus Dyadobacter.</title>
        <authorList>
            <person name="Ma C."/>
        </authorList>
    </citation>
    <scope>NUCLEOTIDE SEQUENCE</scope>
    <source>
        <strain evidence="9">CY357</strain>
    </source>
</reference>
<dbReference type="Pfam" id="PF09335">
    <property type="entry name" value="VTT_dom"/>
    <property type="match status" value="1"/>
</dbReference>
<protein>
    <submittedName>
        <fullName evidence="9">VTT domain-containing protein</fullName>
    </submittedName>
</protein>
<comment type="similarity">
    <text evidence="2 7">Belongs to the DedA family.</text>
</comment>
<comment type="caution">
    <text evidence="9">The sequence shown here is derived from an EMBL/GenBank/DDBJ whole genome shotgun (WGS) entry which is preliminary data.</text>
</comment>
<evidence type="ECO:0000256" key="2">
    <source>
        <dbReference type="ARBA" id="ARBA00010792"/>
    </source>
</evidence>
<proteinExistence type="inferred from homology"/>
<evidence type="ECO:0000256" key="7">
    <source>
        <dbReference type="RuleBase" id="RU367016"/>
    </source>
</evidence>
<sequence>MEVFDQFIDLFVHLDKHLGQIIQDYGAWAYVILFMIIFIETGVVFMPFLPGDSLLFAAGMMAAKYPESLNIWLVVILLLIAAILGDTCNYLFGRYFGHKVLGIKFMGTALIKPEHLARTQGFYEKYGPSTIIIARFVPIVRTLAPFVAGIATMNYSVFFKFNIIGAILWVVSLTIGGYFLGNIPMVRDNFEKVVLAIIALSVLPIVWQFVKAKFVSSEVPKASESI</sequence>
<organism evidence="9 10">
    <name type="scientific">Dyadobacter chenhuakuii</name>
    <dbReference type="NCBI Taxonomy" id="2909339"/>
    <lineage>
        <taxon>Bacteria</taxon>
        <taxon>Pseudomonadati</taxon>
        <taxon>Bacteroidota</taxon>
        <taxon>Cytophagia</taxon>
        <taxon>Cytophagales</taxon>
        <taxon>Spirosomataceae</taxon>
        <taxon>Dyadobacter</taxon>
    </lineage>
</organism>
<dbReference type="EMBL" id="JAKFFV010000007">
    <property type="protein sequence ID" value="MCF2499046.1"/>
    <property type="molecule type" value="Genomic_DNA"/>
</dbReference>
<comment type="subcellular location">
    <subcellularLocation>
        <location evidence="1 7">Cell membrane</location>
        <topology evidence="1 7">Multi-pass membrane protein</topology>
    </subcellularLocation>
</comment>
<keyword evidence="5 7" id="KW-1133">Transmembrane helix</keyword>
<feature type="domain" description="VTT" evidence="8">
    <location>
        <begin position="49"/>
        <end position="178"/>
    </location>
</feature>
<dbReference type="AlphaFoldDB" id="A0A9X1U168"/>
<evidence type="ECO:0000313" key="9">
    <source>
        <dbReference type="EMBL" id="MCF2499046.1"/>
    </source>
</evidence>
<dbReference type="RefSeq" id="WP_235177968.1">
    <property type="nucleotide sequence ID" value="NZ_JAKFFV010000007.1"/>
</dbReference>
<feature type="transmembrane region" description="Helical" evidence="7">
    <location>
        <begin position="193"/>
        <end position="210"/>
    </location>
</feature>